<accession>A0A7V8SZY1</accession>
<evidence type="ECO:0000259" key="4">
    <source>
        <dbReference type="Pfam" id="PF05491"/>
    </source>
</evidence>
<evidence type="ECO:0000256" key="3">
    <source>
        <dbReference type="ARBA" id="ARBA00023125"/>
    </source>
</evidence>
<dbReference type="Proteomes" id="UP000567293">
    <property type="component" value="Unassembled WGS sequence"/>
</dbReference>
<dbReference type="Gene3D" id="1.10.8.60">
    <property type="match status" value="1"/>
</dbReference>
<keyword evidence="8" id="KW-1185">Reference proteome</keyword>
<keyword evidence="3" id="KW-0238">DNA-binding</keyword>
<evidence type="ECO:0000256" key="2">
    <source>
        <dbReference type="ARBA" id="ARBA00022840"/>
    </source>
</evidence>
<dbReference type="EMBL" id="JACDQQ010002511">
    <property type="protein sequence ID" value="MBA0088471.1"/>
    <property type="molecule type" value="Genomic_DNA"/>
</dbReference>
<dbReference type="Gene3D" id="3.40.50.300">
    <property type="entry name" value="P-loop containing nucleotide triphosphate hydrolases"/>
    <property type="match status" value="1"/>
</dbReference>
<dbReference type="InterPro" id="IPR008823">
    <property type="entry name" value="RuvB_wg_C"/>
</dbReference>
<dbReference type="GO" id="GO:0016787">
    <property type="term" value="F:hydrolase activity"/>
    <property type="evidence" value="ECO:0007669"/>
    <property type="project" value="UniProtKB-KW"/>
</dbReference>
<evidence type="ECO:0000313" key="8">
    <source>
        <dbReference type="Proteomes" id="UP000567293"/>
    </source>
</evidence>
<dbReference type="InterPro" id="IPR004605">
    <property type="entry name" value="DNA_helicase_Holl-junc_RuvB"/>
</dbReference>
<comment type="caution">
    <text evidence="7">The sequence shown here is derived from an EMBL/GenBank/DDBJ whole genome shotgun (WGS) entry which is preliminary data.</text>
</comment>
<feature type="domain" description="RuvB-like AAA+ ATPase" evidence="5">
    <location>
        <begin position="2"/>
        <end position="78"/>
    </location>
</feature>
<name>A0A7V8SZY1_9BACT</name>
<dbReference type="EC" id="3.6.4.12" evidence="7"/>
<dbReference type="InterPro" id="IPR036388">
    <property type="entry name" value="WH-like_DNA-bd_sf"/>
</dbReference>
<dbReference type="GO" id="GO:0006281">
    <property type="term" value="P:DNA repair"/>
    <property type="evidence" value="ECO:0007669"/>
    <property type="project" value="InterPro"/>
</dbReference>
<protein>
    <submittedName>
        <fullName evidence="7">Holliday junction branch migration DNA helicase RuvB</fullName>
        <ecNumber evidence="7">3.6.4.12</ecNumber>
    </submittedName>
</protein>
<reference evidence="7" key="1">
    <citation type="submission" date="2020-06" db="EMBL/GenBank/DDBJ databases">
        <title>Legume-microbial interactions unlock mineral nutrients during tropical forest succession.</title>
        <authorList>
            <person name="Epihov D.Z."/>
        </authorList>
    </citation>
    <scope>NUCLEOTIDE SEQUENCE [LARGE SCALE GENOMIC DNA]</scope>
    <source>
        <strain evidence="7">Pan2503</strain>
    </source>
</reference>
<dbReference type="NCBIfam" id="TIGR00635">
    <property type="entry name" value="ruvB"/>
    <property type="match status" value="1"/>
</dbReference>
<dbReference type="GO" id="GO:0005524">
    <property type="term" value="F:ATP binding"/>
    <property type="evidence" value="ECO:0007669"/>
    <property type="project" value="UniProtKB-KW"/>
</dbReference>
<evidence type="ECO:0000259" key="6">
    <source>
        <dbReference type="Pfam" id="PF17864"/>
    </source>
</evidence>
<keyword evidence="2" id="KW-0067">ATP-binding</keyword>
<keyword evidence="7" id="KW-0347">Helicase</keyword>
<dbReference type="InterPro" id="IPR008824">
    <property type="entry name" value="RuvB-like_N"/>
</dbReference>
<keyword evidence="1" id="KW-0547">Nucleotide-binding</keyword>
<dbReference type="GO" id="GO:0003677">
    <property type="term" value="F:DNA binding"/>
    <property type="evidence" value="ECO:0007669"/>
    <property type="project" value="UniProtKB-KW"/>
</dbReference>
<dbReference type="NCBIfam" id="NF000868">
    <property type="entry name" value="PRK00080.1"/>
    <property type="match status" value="1"/>
</dbReference>
<dbReference type="Gene3D" id="1.10.10.10">
    <property type="entry name" value="Winged helix-like DNA-binding domain superfamily/Winged helix DNA-binding domain"/>
    <property type="match status" value="1"/>
</dbReference>
<dbReference type="SUPFAM" id="SSF46785">
    <property type="entry name" value="Winged helix' DNA-binding domain"/>
    <property type="match status" value="1"/>
</dbReference>
<dbReference type="HAMAP" id="MF_00016">
    <property type="entry name" value="DNA_HJ_migration_RuvB"/>
    <property type="match status" value="1"/>
</dbReference>
<keyword evidence="7" id="KW-0378">Hydrolase</keyword>
<dbReference type="SUPFAM" id="SSF52540">
    <property type="entry name" value="P-loop containing nucleoside triphosphate hydrolases"/>
    <property type="match status" value="1"/>
</dbReference>
<dbReference type="PANTHER" id="PTHR42848:SF1">
    <property type="entry name" value="HOLLIDAY JUNCTION BRANCH MIGRATION COMPLEX SUBUNIT RUVB"/>
    <property type="match status" value="1"/>
</dbReference>
<feature type="domain" description="RuvB AAA lid" evidence="6">
    <location>
        <begin position="81"/>
        <end position="154"/>
    </location>
</feature>
<dbReference type="InterPro" id="IPR027417">
    <property type="entry name" value="P-loop_NTPase"/>
</dbReference>
<dbReference type="InterPro" id="IPR036390">
    <property type="entry name" value="WH_DNA-bd_sf"/>
</dbReference>
<feature type="non-terminal residue" evidence="7">
    <location>
        <position position="1"/>
    </location>
</feature>
<organism evidence="7 8">
    <name type="scientific">Candidatus Acidiferrum panamense</name>
    <dbReference type="NCBI Taxonomy" id="2741543"/>
    <lineage>
        <taxon>Bacteria</taxon>
        <taxon>Pseudomonadati</taxon>
        <taxon>Acidobacteriota</taxon>
        <taxon>Terriglobia</taxon>
        <taxon>Candidatus Acidiferrales</taxon>
        <taxon>Candidatus Acidiferrum</taxon>
    </lineage>
</organism>
<evidence type="ECO:0000313" key="7">
    <source>
        <dbReference type="EMBL" id="MBA0088471.1"/>
    </source>
</evidence>
<proteinExistence type="inferred from homology"/>
<feature type="domain" description="RuvB winged helix C-terminal" evidence="4">
    <location>
        <begin position="156"/>
        <end position="226"/>
    </location>
</feature>
<dbReference type="Pfam" id="PF05496">
    <property type="entry name" value="RuvB_N"/>
    <property type="match status" value="1"/>
</dbReference>
<sequence>IRARQVFFIDEIHRLLPDVEEMLYSALEDFRVDILVGAGPGARTHSLPLPKFTGIGATTRQGLVSAPLRGRFGLVLRLDPYAVDELQSIIDRSARLLNAEIDDAAAEEIARRCRGTPRIANRLLRRVRDYAQVRADGRITQSVAQTALNLLDVDRFGLDEIDQKIMLTILEKYRGGPVGLNTVAASISEEPDTIEEVYEPYLIQLGFLNRTPRGREATALAFEHFKVKPKIGNGGQPPLF</sequence>
<dbReference type="Pfam" id="PF05491">
    <property type="entry name" value="WHD_RuvB"/>
    <property type="match status" value="1"/>
</dbReference>
<dbReference type="PANTHER" id="PTHR42848">
    <property type="match status" value="1"/>
</dbReference>
<dbReference type="GO" id="GO:0006310">
    <property type="term" value="P:DNA recombination"/>
    <property type="evidence" value="ECO:0007669"/>
    <property type="project" value="InterPro"/>
</dbReference>
<evidence type="ECO:0000256" key="1">
    <source>
        <dbReference type="ARBA" id="ARBA00022741"/>
    </source>
</evidence>
<dbReference type="AlphaFoldDB" id="A0A7V8SZY1"/>
<evidence type="ECO:0000259" key="5">
    <source>
        <dbReference type="Pfam" id="PF05496"/>
    </source>
</evidence>
<dbReference type="GO" id="GO:0009378">
    <property type="term" value="F:four-way junction helicase activity"/>
    <property type="evidence" value="ECO:0007669"/>
    <property type="project" value="InterPro"/>
</dbReference>
<dbReference type="Pfam" id="PF17864">
    <property type="entry name" value="AAA_lid_4"/>
    <property type="match status" value="1"/>
</dbReference>
<dbReference type="InterPro" id="IPR041445">
    <property type="entry name" value="AAA_lid_4"/>
</dbReference>
<gene>
    <name evidence="7" type="primary">ruvB</name>
    <name evidence="7" type="ORF">HRJ53_26090</name>
</gene>